<name>A0A154BWC4_ANASB</name>
<dbReference type="Gene3D" id="1.10.287.1080">
    <property type="entry name" value="MazG-like"/>
    <property type="match status" value="2"/>
</dbReference>
<feature type="domain" description="NTP pyrophosphohydrolase MazG-like" evidence="2">
    <location>
        <begin position="393"/>
        <end position="448"/>
    </location>
</feature>
<dbReference type="OrthoDB" id="9808939at2"/>
<dbReference type="InterPro" id="IPR048015">
    <property type="entry name" value="NTP-PPase_MazG-like_N"/>
</dbReference>
<dbReference type="PANTHER" id="PTHR30522">
    <property type="entry name" value="NUCLEOSIDE TRIPHOSPHATE PYROPHOSPHOHYDROLASE"/>
    <property type="match status" value="1"/>
</dbReference>
<evidence type="ECO:0000259" key="2">
    <source>
        <dbReference type="Pfam" id="PF03819"/>
    </source>
</evidence>
<dbReference type="Proteomes" id="UP000076268">
    <property type="component" value="Unassembled WGS sequence"/>
</dbReference>
<accession>A0A154BWC4</accession>
<dbReference type="FunFam" id="1.10.287.1080:FF:000001">
    <property type="entry name" value="Nucleoside triphosphate pyrophosphohydrolase"/>
    <property type="match status" value="1"/>
</dbReference>
<organism evidence="3 4">
    <name type="scientific">Anaerosporomusa subterranea</name>
    <dbReference type="NCBI Taxonomy" id="1794912"/>
    <lineage>
        <taxon>Bacteria</taxon>
        <taxon>Bacillati</taxon>
        <taxon>Bacillota</taxon>
        <taxon>Negativicutes</taxon>
        <taxon>Acetonemataceae</taxon>
        <taxon>Anaerosporomusa</taxon>
    </lineage>
</organism>
<reference evidence="3 4" key="1">
    <citation type="submission" date="2016-02" db="EMBL/GenBank/DDBJ databases">
        <title>Anaerosporomusa subterraneum gen. nov., sp. nov., a spore-forming obligate anaerobe isolated from saprolite.</title>
        <authorList>
            <person name="Choi J.K."/>
            <person name="Shah M."/>
            <person name="Yee N."/>
        </authorList>
    </citation>
    <scope>NUCLEOTIDE SEQUENCE [LARGE SCALE GENOMIC DNA]</scope>
    <source>
        <strain evidence="3 4">RU4</strain>
    </source>
</reference>
<dbReference type="Pfam" id="PF00590">
    <property type="entry name" value="TP_methylase"/>
    <property type="match status" value="1"/>
</dbReference>
<dbReference type="GO" id="GO:0046081">
    <property type="term" value="P:dUTP catabolic process"/>
    <property type="evidence" value="ECO:0007669"/>
    <property type="project" value="TreeGrafter"/>
</dbReference>
<dbReference type="CDD" id="cd11528">
    <property type="entry name" value="NTP-PPase_MazG_Nterm"/>
    <property type="match status" value="1"/>
</dbReference>
<keyword evidence="4" id="KW-1185">Reference proteome</keyword>
<dbReference type="CDD" id="cd11529">
    <property type="entry name" value="NTP-PPase_MazG_Cterm"/>
    <property type="match status" value="1"/>
</dbReference>
<dbReference type="GO" id="GO:0047429">
    <property type="term" value="F:nucleoside triphosphate diphosphatase activity"/>
    <property type="evidence" value="ECO:0007669"/>
    <property type="project" value="InterPro"/>
</dbReference>
<dbReference type="GO" id="GO:0008168">
    <property type="term" value="F:methyltransferase activity"/>
    <property type="evidence" value="ECO:0007669"/>
    <property type="project" value="InterPro"/>
</dbReference>
<dbReference type="GO" id="GO:0006203">
    <property type="term" value="P:dGTP catabolic process"/>
    <property type="evidence" value="ECO:0007669"/>
    <property type="project" value="TreeGrafter"/>
</dbReference>
<feature type="domain" description="Tetrapyrrole methylase" evidence="1">
    <location>
        <begin position="3"/>
        <end position="205"/>
    </location>
</feature>
<comment type="caution">
    <text evidence="3">The sequence shown here is derived from an EMBL/GenBank/DDBJ whole genome shotgun (WGS) entry which is preliminary data.</text>
</comment>
<dbReference type="GO" id="GO:0046076">
    <property type="term" value="P:dTTP catabolic process"/>
    <property type="evidence" value="ECO:0007669"/>
    <property type="project" value="TreeGrafter"/>
</dbReference>
<evidence type="ECO:0000259" key="1">
    <source>
        <dbReference type="Pfam" id="PF00590"/>
    </source>
</evidence>
<dbReference type="STRING" id="1794912.AXX12_01540"/>
<dbReference type="InterPro" id="IPR035013">
    <property type="entry name" value="YabN_N"/>
</dbReference>
<dbReference type="NCBIfam" id="TIGR00444">
    <property type="entry name" value="mazG"/>
    <property type="match status" value="1"/>
</dbReference>
<gene>
    <name evidence="3" type="ORF">AXX12_01540</name>
</gene>
<dbReference type="InterPro" id="IPR014777">
    <property type="entry name" value="4pyrrole_Mease_sub1"/>
</dbReference>
<dbReference type="SUPFAM" id="SSF101386">
    <property type="entry name" value="all-alpha NTP pyrophosphatases"/>
    <property type="match status" value="2"/>
</dbReference>
<dbReference type="FunFam" id="1.10.287.1080:FF:000003">
    <property type="entry name" value="Nucleoside triphosphate pyrophosphohydrolase"/>
    <property type="match status" value="1"/>
</dbReference>
<proteinExistence type="predicted"/>
<dbReference type="InterPro" id="IPR035996">
    <property type="entry name" value="4pyrrol_Methylase_sf"/>
</dbReference>
<dbReference type="Pfam" id="PF03819">
    <property type="entry name" value="MazG"/>
    <property type="match status" value="2"/>
</dbReference>
<dbReference type="RefSeq" id="WP_066237136.1">
    <property type="nucleotide sequence ID" value="NZ_LSGP01000001.1"/>
</dbReference>
<evidence type="ECO:0000313" key="4">
    <source>
        <dbReference type="Proteomes" id="UP000076268"/>
    </source>
</evidence>
<dbReference type="GO" id="GO:0046047">
    <property type="term" value="P:TTP catabolic process"/>
    <property type="evidence" value="ECO:0007669"/>
    <property type="project" value="TreeGrafter"/>
</dbReference>
<dbReference type="InterPro" id="IPR000878">
    <property type="entry name" value="4pyrrol_Mease"/>
</dbReference>
<dbReference type="InterPro" id="IPR024180">
    <property type="entry name" value="Tetrapyrrole_Mease/MazG_pred"/>
</dbReference>
<dbReference type="EMBL" id="LSGP01000001">
    <property type="protein sequence ID" value="KYZ78251.1"/>
    <property type="molecule type" value="Genomic_DNA"/>
</dbReference>
<sequence>MDITIVGLGPGPLALITLETLEKIQTADVLLLRTTRHPAVADLTARGIKYQEYDRLYDELPTFDAVYQAIATDVIDRASQGLRVVYAVPGSPLVAEKTVPLIREQAAAAGITTKILPAMSFLDMLYARLGIDPQNGLTIIDAAEIARLPETDTALIVTQLYNRQVASDAKLSLMELLPDDYEVSLCLRLGLNSEVVRRLPLYELDRQQDIDHLTTLYVPPYQRQIETFTLNPLIDVMARLRSPGGCVWDIEQTHASLRRYIVEEVYEVLEAIDEADGDKLCEELGDLLLQIVFHARMAEETGVFSMQDVVHTVTEKMVRRHPHVFGEISVRDAAEVIVNWDKIKQQEKGSERTSVLDGIPKGLPSLMYAYKLQAKAAKVGFDWTEIDPVWGKIAEELTELREALEAKNLDSAEAELGDVLFSVINLARKYNLDGEIALNRTNRKFAQRFGYIEANLKDRGLKWRECSLADLDKLWEKAKLKLPE</sequence>
<dbReference type="PANTHER" id="PTHR30522:SF0">
    <property type="entry name" value="NUCLEOSIDE TRIPHOSPHATE PYROPHOSPHOHYDROLASE"/>
    <property type="match status" value="1"/>
</dbReference>
<dbReference type="SUPFAM" id="SSF53790">
    <property type="entry name" value="Tetrapyrrole methylase"/>
    <property type="match status" value="1"/>
</dbReference>
<evidence type="ECO:0000313" key="3">
    <source>
        <dbReference type="EMBL" id="KYZ78251.1"/>
    </source>
</evidence>
<dbReference type="GO" id="GO:0046052">
    <property type="term" value="P:UTP catabolic process"/>
    <property type="evidence" value="ECO:0007669"/>
    <property type="project" value="TreeGrafter"/>
</dbReference>
<dbReference type="NCBIfam" id="NF007113">
    <property type="entry name" value="PRK09562.1"/>
    <property type="match status" value="1"/>
</dbReference>
<dbReference type="PIRSF" id="PIRSF002845">
    <property type="entry name" value="Ttrprl_mtas_MazG"/>
    <property type="match status" value="1"/>
</dbReference>
<dbReference type="InterPro" id="IPR048011">
    <property type="entry name" value="NTP-PPase_MazG-like_C"/>
</dbReference>
<dbReference type="InterPro" id="IPR004518">
    <property type="entry name" value="MazG-like_dom"/>
</dbReference>
<dbReference type="GO" id="GO:0046061">
    <property type="term" value="P:dATP catabolic process"/>
    <property type="evidence" value="ECO:0007669"/>
    <property type="project" value="TreeGrafter"/>
</dbReference>
<dbReference type="InterPro" id="IPR011551">
    <property type="entry name" value="NTP_PyrPHydrolase_MazG"/>
</dbReference>
<dbReference type="Gene3D" id="3.40.1010.10">
    <property type="entry name" value="Cobalt-precorrin-4 Transmethylase, Domain 1"/>
    <property type="match status" value="1"/>
</dbReference>
<dbReference type="CDD" id="cd11723">
    <property type="entry name" value="YabN_N_like"/>
    <property type="match status" value="1"/>
</dbReference>
<feature type="domain" description="NTP pyrophosphohydrolase MazG-like" evidence="2">
    <location>
        <begin position="252"/>
        <end position="325"/>
    </location>
</feature>
<dbReference type="GO" id="GO:0006950">
    <property type="term" value="P:response to stress"/>
    <property type="evidence" value="ECO:0007669"/>
    <property type="project" value="UniProtKB-ARBA"/>
</dbReference>
<protein>
    <submittedName>
        <fullName evidence="3">Nucleotide pyrophosphohydrolase</fullName>
    </submittedName>
</protein>
<keyword evidence="3" id="KW-0378">Hydrolase</keyword>
<dbReference type="AlphaFoldDB" id="A0A154BWC4"/>